<feature type="binding site" evidence="9">
    <location>
        <begin position="93"/>
        <end position="95"/>
    </location>
    <ligand>
        <name>ATP</name>
        <dbReference type="ChEBI" id="CHEBI:30616"/>
    </ligand>
</feature>
<comment type="catalytic activity">
    <reaction evidence="8 9">
        <text>(R)-4'-phosphopantetheine + ATP + H(+) = 3'-dephospho-CoA + diphosphate</text>
        <dbReference type="Rhea" id="RHEA:19801"/>
        <dbReference type="ChEBI" id="CHEBI:15378"/>
        <dbReference type="ChEBI" id="CHEBI:30616"/>
        <dbReference type="ChEBI" id="CHEBI:33019"/>
        <dbReference type="ChEBI" id="CHEBI:57328"/>
        <dbReference type="ChEBI" id="CHEBI:61723"/>
        <dbReference type="EC" id="2.7.7.3"/>
    </reaction>
</comment>
<keyword evidence="12" id="KW-1185">Reference proteome</keyword>
<comment type="cofactor">
    <cofactor evidence="9">
        <name>Mg(2+)</name>
        <dbReference type="ChEBI" id="CHEBI:18420"/>
    </cofactor>
</comment>
<comment type="subunit">
    <text evidence="9">Homohexamer.</text>
</comment>
<dbReference type="CDD" id="cd02163">
    <property type="entry name" value="PPAT"/>
    <property type="match status" value="1"/>
</dbReference>
<evidence type="ECO:0000256" key="7">
    <source>
        <dbReference type="ARBA" id="ARBA00022993"/>
    </source>
</evidence>
<comment type="similarity">
    <text evidence="9">Belongs to the bacterial CoaD family.</text>
</comment>
<protein>
    <recommendedName>
        <fullName evidence="9">Phosphopantetheine adenylyltransferase</fullName>
        <ecNumber evidence="9">2.7.7.3</ecNumber>
    </recommendedName>
    <alternativeName>
        <fullName evidence="9">Dephospho-CoA pyrophosphorylase</fullName>
    </alternativeName>
    <alternativeName>
        <fullName evidence="9">Pantetheine-phosphate adenylyltransferase</fullName>
        <shortName evidence="9">PPAT</shortName>
    </alternativeName>
</protein>
<name>A0A5E6M7X1_9BACT</name>
<comment type="caution">
    <text evidence="11">The sequence shown here is derived from an EMBL/GenBank/DDBJ whole genome shotgun (WGS) entry which is preliminary data.</text>
</comment>
<keyword evidence="1 9" id="KW-0963">Cytoplasm</keyword>
<feature type="binding site" evidence="9">
    <location>
        <position position="103"/>
    </location>
    <ligand>
        <name>ATP</name>
        <dbReference type="ChEBI" id="CHEBI:30616"/>
    </ligand>
</feature>
<evidence type="ECO:0000259" key="10">
    <source>
        <dbReference type="Pfam" id="PF01467"/>
    </source>
</evidence>
<evidence type="ECO:0000256" key="2">
    <source>
        <dbReference type="ARBA" id="ARBA00022679"/>
    </source>
</evidence>
<evidence type="ECO:0000256" key="1">
    <source>
        <dbReference type="ARBA" id="ARBA00022490"/>
    </source>
</evidence>
<reference evidence="11" key="1">
    <citation type="submission" date="2019-09" db="EMBL/GenBank/DDBJ databases">
        <authorList>
            <person name="Cremers G."/>
        </authorList>
    </citation>
    <scope>NUCLEOTIDE SEQUENCE [LARGE SCALE GENOMIC DNA]</scope>
    <source>
        <strain evidence="11">3B</strain>
    </source>
</reference>
<dbReference type="PANTHER" id="PTHR21342:SF1">
    <property type="entry name" value="PHOSPHOPANTETHEINE ADENYLYLTRANSFERASE"/>
    <property type="match status" value="1"/>
</dbReference>
<feature type="binding site" evidence="9">
    <location>
        <begin position="128"/>
        <end position="134"/>
    </location>
    <ligand>
        <name>ATP</name>
        <dbReference type="ChEBI" id="CHEBI:30616"/>
    </ligand>
</feature>
<dbReference type="SUPFAM" id="SSF52374">
    <property type="entry name" value="Nucleotidylyl transferase"/>
    <property type="match status" value="1"/>
</dbReference>
<organism evidence="11 12">
    <name type="scientific">Methylacidimicrobium cyclopophantes</name>
    <dbReference type="NCBI Taxonomy" id="1041766"/>
    <lineage>
        <taxon>Bacteria</taxon>
        <taxon>Pseudomonadati</taxon>
        <taxon>Verrucomicrobiota</taxon>
        <taxon>Methylacidimicrobium</taxon>
    </lineage>
</organism>
<keyword evidence="5 9" id="KW-0067">ATP-binding</keyword>
<feature type="binding site" evidence="9">
    <location>
        <position position="78"/>
    </location>
    <ligand>
        <name>substrate</name>
    </ligand>
</feature>
<dbReference type="InterPro" id="IPR014729">
    <property type="entry name" value="Rossmann-like_a/b/a_fold"/>
</dbReference>
<evidence type="ECO:0000313" key="11">
    <source>
        <dbReference type="EMBL" id="VVM04432.1"/>
    </source>
</evidence>
<dbReference type="AlphaFoldDB" id="A0A5E6M7X1"/>
<dbReference type="InterPro" id="IPR004821">
    <property type="entry name" value="Cyt_trans-like"/>
</dbReference>
<sequence>MTMASRIALYPGTFDPITFGHLDIIERAQTLFDEVVVGVAAQSTKVPVFPLAERVRLVELSVAALPHRVRVLPFHALTVDFAKELGIHAIIRGLRAVSDFEFEFQLALMNRKIAPAIETVFLVPRDSFIYLSSSLIKEICRLGGSVSCFVPKPVEEALHNTLAAKFTD</sequence>
<evidence type="ECO:0000256" key="9">
    <source>
        <dbReference type="HAMAP-Rule" id="MF_00151"/>
    </source>
</evidence>
<dbReference type="NCBIfam" id="TIGR01510">
    <property type="entry name" value="coaD_prev_kdtB"/>
    <property type="match status" value="1"/>
</dbReference>
<accession>A0A5E6M7X1</accession>
<dbReference type="PANTHER" id="PTHR21342">
    <property type="entry name" value="PHOSPHOPANTETHEINE ADENYLYLTRANSFERASE"/>
    <property type="match status" value="1"/>
</dbReference>
<evidence type="ECO:0000256" key="5">
    <source>
        <dbReference type="ARBA" id="ARBA00022840"/>
    </source>
</evidence>
<evidence type="ECO:0000256" key="6">
    <source>
        <dbReference type="ARBA" id="ARBA00022842"/>
    </source>
</evidence>
<dbReference type="Proteomes" id="UP000381693">
    <property type="component" value="Unassembled WGS sequence"/>
</dbReference>
<comment type="function">
    <text evidence="9">Reversibly transfers an adenylyl group from ATP to 4'-phosphopantetheine, yielding dephospho-CoA (dPCoA) and pyrophosphate.</text>
</comment>
<dbReference type="GO" id="GO:0004595">
    <property type="term" value="F:pantetheine-phosphate adenylyltransferase activity"/>
    <property type="evidence" value="ECO:0007669"/>
    <property type="project" value="UniProtKB-UniRule"/>
</dbReference>
<feature type="binding site" evidence="9">
    <location>
        <position position="13"/>
    </location>
    <ligand>
        <name>substrate</name>
    </ligand>
</feature>
<keyword evidence="4 9" id="KW-0547">Nucleotide-binding</keyword>
<evidence type="ECO:0000256" key="4">
    <source>
        <dbReference type="ARBA" id="ARBA00022741"/>
    </source>
</evidence>
<gene>
    <name evidence="11" type="primary">E2.7.7.3A/coaD/kdtB</name>
    <name evidence="9" type="synonym">coaD</name>
    <name evidence="11" type="ORF">MAMC_00046</name>
</gene>
<dbReference type="Gene3D" id="3.40.50.620">
    <property type="entry name" value="HUPs"/>
    <property type="match status" value="1"/>
</dbReference>
<feature type="binding site" evidence="9">
    <location>
        <begin position="13"/>
        <end position="14"/>
    </location>
    <ligand>
        <name>ATP</name>
        <dbReference type="ChEBI" id="CHEBI:30616"/>
    </ligand>
</feature>
<keyword evidence="2 9" id="KW-0808">Transferase</keyword>
<feature type="binding site" evidence="9">
    <location>
        <position position="92"/>
    </location>
    <ligand>
        <name>substrate</name>
    </ligand>
</feature>
<dbReference type="PRINTS" id="PR01020">
    <property type="entry name" value="LPSBIOSNTHSS"/>
</dbReference>
<feature type="binding site" evidence="9">
    <location>
        <position position="45"/>
    </location>
    <ligand>
        <name>substrate</name>
    </ligand>
</feature>
<comment type="pathway">
    <text evidence="9">Cofactor biosynthesis; coenzyme A biosynthesis; CoA from (R)-pantothenate: step 4/5.</text>
</comment>
<feature type="domain" description="Cytidyltransferase-like" evidence="10">
    <location>
        <begin position="9"/>
        <end position="138"/>
    </location>
</feature>
<feature type="site" description="Transition state stabilizer" evidence="9">
    <location>
        <position position="21"/>
    </location>
</feature>
<dbReference type="NCBIfam" id="TIGR00125">
    <property type="entry name" value="cyt_tran_rel"/>
    <property type="match status" value="1"/>
</dbReference>
<keyword evidence="6 9" id="KW-0460">Magnesium</keyword>
<comment type="subcellular location">
    <subcellularLocation>
        <location evidence="9">Cytoplasm</location>
    </subcellularLocation>
</comment>
<dbReference type="UniPathway" id="UPA00241">
    <property type="reaction ID" value="UER00355"/>
</dbReference>
<proteinExistence type="inferred from homology"/>
<dbReference type="GO" id="GO:0015937">
    <property type="term" value="P:coenzyme A biosynthetic process"/>
    <property type="evidence" value="ECO:0007669"/>
    <property type="project" value="UniProtKB-UniRule"/>
</dbReference>
<evidence type="ECO:0000313" key="12">
    <source>
        <dbReference type="Proteomes" id="UP000381693"/>
    </source>
</evidence>
<dbReference type="GO" id="GO:0005737">
    <property type="term" value="C:cytoplasm"/>
    <property type="evidence" value="ECO:0007669"/>
    <property type="project" value="UniProtKB-SubCell"/>
</dbReference>
<keyword evidence="7 9" id="KW-0173">Coenzyme A biosynthesis</keyword>
<keyword evidence="3 9" id="KW-0548">Nucleotidyltransferase</keyword>
<dbReference type="InterPro" id="IPR001980">
    <property type="entry name" value="PPAT"/>
</dbReference>
<dbReference type="EC" id="2.7.7.3" evidence="9"/>
<evidence type="ECO:0000256" key="3">
    <source>
        <dbReference type="ARBA" id="ARBA00022695"/>
    </source>
</evidence>
<dbReference type="HAMAP" id="MF_00151">
    <property type="entry name" value="PPAT_bact"/>
    <property type="match status" value="1"/>
</dbReference>
<feature type="binding site" evidence="9">
    <location>
        <position position="21"/>
    </location>
    <ligand>
        <name>ATP</name>
        <dbReference type="ChEBI" id="CHEBI:30616"/>
    </ligand>
</feature>
<dbReference type="GO" id="GO:0005524">
    <property type="term" value="F:ATP binding"/>
    <property type="evidence" value="ECO:0007669"/>
    <property type="project" value="UniProtKB-KW"/>
</dbReference>
<dbReference type="Pfam" id="PF01467">
    <property type="entry name" value="CTP_transf_like"/>
    <property type="match status" value="1"/>
</dbReference>
<dbReference type="EMBL" id="CABFUZ020000006">
    <property type="protein sequence ID" value="VVM04432.1"/>
    <property type="molecule type" value="Genomic_DNA"/>
</dbReference>
<evidence type="ECO:0000256" key="8">
    <source>
        <dbReference type="ARBA" id="ARBA00029346"/>
    </source>
</evidence>